<keyword evidence="3" id="KW-1185">Reference proteome</keyword>
<dbReference type="GO" id="GO:0016787">
    <property type="term" value="F:hydrolase activity"/>
    <property type="evidence" value="ECO:0007669"/>
    <property type="project" value="UniProtKB-KW"/>
</dbReference>
<feature type="domain" description="SGNH hydrolase-type esterase" evidence="1">
    <location>
        <begin position="60"/>
        <end position="237"/>
    </location>
</feature>
<evidence type="ECO:0000259" key="1">
    <source>
        <dbReference type="Pfam" id="PF13472"/>
    </source>
</evidence>
<evidence type="ECO:0000313" key="2">
    <source>
        <dbReference type="EMBL" id="NMH99855.1"/>
    </source>
</evidence>
<name>A0ABX1SFH0_9PSEU</name>
<keyword evidence="2" id="KW-0378">Hydrolase</keyword>
<organism evidence="2 3">
    <name type="scientific">Pseudonocardia acidicola</name>
    <dbReference type="NCBI Taxonomy" id="2724939"/>
    <lineage>
        <taxon>Bacteria</taxon>
        <taxon>Bacillati</taxon>
        <taxon>Actinomycetota</taxon>
        <taxon>Actinomycetes</taxon>
        <taxon>Pseudonocardiales</taxon>
        <taxon>Pseudonocardiaceae</taxon>
        <taxon>Pseudonocardia</taxon>
    </lineage>
</organism>
<dbReference type="InterPro" id="IPR013830">
    <property type="entry name" value="SGNH_hydro"/>
</dbReference>
<dbReference type="Pfam" id="PF13472">
    <property type="entry name" value="Lipase_GDSL_2"/>
    <property type="match status" value="1"/>
</dbReference>
<dbReference type="Gene3D" id="3.40.50.1110">
    <property type="entry name" value="SGNH hydrolase"/>
    <property type="match status" value="1"/>
</dbReference>
<evidence type="ECO:0000313" key="3">
    <source>
        <dbReference type="Proteomes" id="UP000820669"/>
    </source>
</evidence>
<dbReference type="PANTHER" id="PTHR30383:SF5">
    <property type="entry name" value="SGNH HYDROLASE-TYPE ESTERASE DOMAIN-CONTAINING PROTEIN"/>
    <property type="match status" value="1"/>
</dbReference>
<protein>
    <submittedName>
        <fullName evidence="2">SGNH hydrolase</fullName>
    </submittedName>
</protein>
<dbReference type="CDD" id="cd01833">
    <property type="entry name" value="XynB_like"/>
    <property type="match status" value="1"/>
</dbReference>
<reference evidence="2 3" key="1">
    <citation type="submission" date="2020-04" db="EMBL/GenBank/DDBJ databases">
        <authorList>
            <person name="Klaysubun C."/>
            <person name="Duangmal K."/>
            <person name="Lipun K."/>
        </authorList>
    </citation>
    <scope>NUCLEOTIDE SEQUENCE [LARGE SCALE GENOMIC DNA]</scope>
    <source>
        <strain evidence="2 3">K10HN5</strain>
    </source>
</reference>
<accession>A0ABX1SFH0</accession>
<dbReference type="PANTHER" id="PTHR30383">
    <property type="entry name" value="THIOESTERASE 1/PROTEASE 1/LYSOPHOSPHOLIPASE L1"/>
    <property type="match status" value="1"/>
</dbReference>
<dbReference type="EMBL" id="JAAXLA010000043">
    <property type="protein sequence ID" value="NMH99855.1"/>
    <property type="molecule type" value="Genomic_DNA"/>
</dbReference>
<gene>
    <name evidence="2" type="ORF">HF526_21415</name>
</gene>
<sequence>MTVRSAIGRARTVVLIFAVLLIGALPTVPRVEPPAGERTAGVRPAAEPRTAVPLRVMPLGASSTEGLGSPATAGYRVPLLAMLRRDGVAVDFVGSQRSGPASLADRDNEGHSGWTVAMMVPRVAGWVRAARPDVILLHAGTNDLGGGASGAVVAQRLDDLLNRIYRQAPSVHVVVAGVWAKMRSRAAARADLAARTPGVVTRHRTLGHSITFVDTSDLVSPSEFADGVHPNAAGYARIARMFAREIETYLAGRRASATA</sequence>
<dbReference type="RefSeq" id="WP_169383330.1">
    <property type="nucleotide sequence ID" value="NZ_JAAXLA010000043.1"/>
</dbReference>
<comment type="caution">
    <text evidence="2">The sequence shown here is derived from an EMBL/GenBank/DDBJ whole genome shotgun (WGS) entry which is preliminary data.</text>
</comment>
<dbReference type="InterPro" id="IPR036514">
    <property type="entry name" value="SGNH_hydro_sf"/>
</dbReference>
<dbReference type="Proteomes" id="UP000820669">
    <property type="component" value="Unassembled WGS sequence"/>
</dbReference>
<dbReference type="SUPFAM" id="SSF52266">
    <property type="entry name" value="SGNH hydrolase"/>
    <property type="match status" value="1"/>
</dbReference>
<dbReference type="InterPro" id="IPR051532">
    <property type="entry name" value="Ester_Hydrolysis_Enzymes"/>
</dbReference>
<proteinExistence type="predicted"/>